<reference evidence="8" key="1">
    <citation type="submission" date="2020-12" db="EMBL/GenBank/DDBJ databases">
        <title>Metabolic potential, ecology and presence of endohyphal bacteria is reflected in genomic diversity of Mucoromycotina.</title>
        <authorList>
            <person name="Muszewska A."/>
            <person name="Okrasinska A."/>
            <person name="Steczkiewicz K."/>
            <person name="Drgas O."/>
            <person name="Orlowska M."/>
            <person name="Perlinska-Lenart U."/>
            <person name="Aleksandrzak-Piekarczyk T."/>
            <person name="Szatraj K."/>
            <person name="Zielenkiewicz U."/>
            <person name="Pilsyk S."/>
            <person name="Malc E."/>
            <person name="Mieczkowski P."/>
            <person name="Kruszewska J.S."/>
            <person name="Biernat P."/>
            <person name="Pawlowska J."/>
        </authorList>
    </citation>
    <scope>NUCLEOTIDE SEQUENCE</scope>
    <source>
        <strain evidence="8">WA0000051536</strain>
    </source>
</reference>
<dbReference type="PANTHER" id="PTHR19818:SF139">
    <property type="entry name" value="PAIR-RULE PROTEIN ODD-PAIRED"/>
    <property type="match status" value="1"/>
</dbReference>
<dbReference type="FunFam" id="3.30.160.60:FF:001325">
    <property type="entry name" value="zinc finger protein 200"/>
    <property type="match status" value="1"/>
</dbReference>
<dbReference type="InterPro" id="IPR050329">
    <property type="entry name" value="GLI_C2H2-zinc-finger"/>
</dbReference>
<dbReference type="Pfam" id="PF00096">
    <property type="entry name" value="zf-C2H2"/>
    <property type="match status" value="2"/>
</dbReference>
<evidence type="ECO:0000256" key="2">
    <source>
        <dbReference type="ARBA" id="ARBA00022737"/>
    </source>
</evidence>
<dbReference type="AlphaFoldDB" id="A0A8H7UMW2"/>
<evidence type="ECO:0000256" key="6">
    <source>
        <dbReference type="SAM" id="MobiDB-lite"/>
    </source>
</evidence>
<dbReference type="InterPro" id="IPR036236">
    <property type="entry name" value="Znf_C2H2_sf"/>
</dbReference>
<organism evidence="8 9">
    <name type="scientific">Umbelopsis vinacea</name>
    <dbReference type="NCBI Taxonomy" id="44442"/>
    <lineage>
        <taxon>Eukaryota</taxon>
        <taxon>Fungi</taxon>
        <taxon>Fungi incertae sedis</taxon>
        <taxon>Mucoromycota</taxon>
        <taxon>Mucoromycotina</taxon>
        <taxon>Umbelopsidomycetes</taxon>
        <taxon>Umbelopsidales</taxon>
        <taxon>Umbelopsidaceae</taxon>
        <taxon>Umbelopsis</taxon>
    </lineage>
</organism>
<proteinExistence type="predicted"/>
<feature type="domain" description="C2H2-type" evidence="7">
    <location>
        <begin position="34"/>
        <end position="63"/>
    </location>
</feature>
<dbReference type="SUPFAM" id="SSF57667">
    <property type="entry name" value="beta-beta-alpha zinc fingers"/>
    <property type="match status" value="2"/>
</dbReference>
<dbReference type="GO" id="GO:0000978">
    <property type="term" value="F:RNA polymerase II cis-regulatory region sequence-specific DNA binding"/>
    <property type="evidence" value="ECO:0007669"/>
    <property type="project" value="TreeGrafter"/>
</dbReference>
<dbReference type="SMART" id="SM00355">
    <property type="entry name" value="ZnF_C2H2"/>
    <property type="match status" value="2"/>
</dbReference>
<evidence type="ECO:0000313" key="8">
    <source>
        <dbReference type="EMBL" id="KAG2185603.1"/>
    </source>
</evidence>
<keyword evidence="9" id="KW-1185">Reference proteome</keyword>
<keyword evidence="2" id="KW-0677">Repeat</keyword>
<dbReference type="PROSITE" id="PS00028">
    <property type="entry name" value="ZINC_FINGER_C2H2_1"/>
    <property type="match status" value="2"/>
</dbReference>
<feature type="region of interest" description="Disordered" evidence="6">
    <location>
        <begin position="94"/>
        <end position="124"/>
    </location>
</feature>
<keyword evidence="3 5" id="KW-0863">Zinc-finger</keyword>
<evidence type="ECO:0000256" key="4">
    <source>
        <dbReference type="ARBA" id="ARBA00022833"/>
    </source>
</evidence>
<dbReference type="GO" id="GO:0000981">
    <property type="term" value="F:DNA-binding transcription factor activity, RNA polymerase II-specific"/>
    <property type="evidence" value="ECO:0007669"/>
    <property type="project" value="TreeGrafter"/>
</dbReference>
<dbReference type="GO" id="GO:0045944">
    <property type="term" value="P:positive regulation of transcription by RNA polymerase II"/>
    <property type="evidence" value="ECO:0007669"/>
    <property type="project" value="UniProtKB-ARBA"/>
</dbReference>
<evidence type="ECO:0000256" key="5">
    <source>
        <dbReference type="PROSITE-ProRule" id="PRU00042"/>
    </source>
</evidence>
<feature type="compositionally biased region" description="Low complexity" evidence="6">
    <location>
        <begin position="111"/>
        <end position="124"/>
    </location>
</feature>
<comment type="caution">
    <text evidence="8">The sequence shown here is derived from an EMBL/GenBank/DDBJ whole genome shotgun (WGS) entry which is preliminary data.</text>
</comment>
<dbReference type="GO" id="GO:0005634">
    <property type="term" value="C:nucleus"/>
    <property type="evidence" value="ECO:0007669"/>
    <property type="project" value="UniProtKB-ARBA"/>
</dbReference>
<evidence type="ECO:0000256" key="1">
    <source>
        <dbReference type="ARBA" id="ARBA00022723"/>
    </source>
</evidence>
<dbReference type="GO" id="GO:0008270">
    <property type="term" value="F:zinc ion binding"/>
    <property type="evidence" value="ECO:0007669"/>
    <property type="project" value="UniProtKB-KW"/>
</dbReference>
<protein>
    <recommendedName>
        <fullName evidence="7">C2H2-type domain-containing protein</fullName>
    </recommendedName>
</protein>
<evidence type="ECO:0000313" key="9">
    <source>
        <dbReference type="Proteomes" id="UP000612746"/>
    </source>
</evidence>
<dbReference type="Proteomes" id="UP000612746">
    <property type="component" value="Unassembled WGS sequence"/>
</dbReference>
<evidence type="ECO:0000259" key="7">
    <source>
        <dbReference type="PROSITE" id="PS50157"/>
    </source>
</evidence>
<dbReference type="EMBL" id="JAEPRA010000005">
    <property type="protein sequence ID" value="KAG2185603.1"/>
    <property type="molecule type" value="Genomic_DNA"/>
</dbReference>
<accession>A0A8H7UMW2</accession>
<dbReference type="FunFam" id="3.30.160.60:FF:002343">
    <property type="entry name" value="Zinc finger protein 33A"/>
    <property type="match status" value="1"/>
</dbReference>
<keyword evidence="1" id="KW-0479">Metal-binding</keyword>
<dbReference type="PROSITE" id="PS50157">
    <property type="entry name" value="ZINC_FINGER_C2H2_2"/>
    <property type="match status" value="2"/>
</dbReference>
<keyword evidence="4" id="KW-0862">Zinc</keyword>
<evidence type="ECO:0000256" key="3">
    <source>
        <dbReference type="ARBA" id="ARBA00022771"/>
    </source>
</evidence>
<dbReference type="InterPro" id="IPR013087">
    <property type="entry name" value="Znf_C2H2_type"/>
</dbReference>
<gene>
    <name evidence="8" type="ORF">INT44_002396</name>
</gene>
<name>A0A8H7UMW2_9FUNG</name>
<dbReference type="OrthoDB" id="654211at2759"/>
<feature type="domain" description="C2H2-type" evidence="7">
    <location>
        <begin position="64"/>
        <end position="89"/>
    </location>
</feature>
<sequence length="175" mass="19878">MLQKFHTGMDNGPMILSRSALTVHIRTHSGERPHRCEYQDCGKRFSDSSSLARHRRIHTGKRPYKCHDPACGKSFVHKTVLTKHMKMVHDSTIRAGGVSLESQDHNTTEVSSPSSASSSSTPPYDASTSYFSPFSKQPCYHPYYNLDRIHDEPSMRRDSAISLLYNHSRYPSFFA</sequence>
<dbReference type="PANTHER" id="PTHR19818">
    <property type="entry name" value="ZINC FINGER PROTEIN ZIC AND GLI"/>
    <property type="match status" value="1"/>
</dbReference>
<dbReference type="Gene3D" id="3.30.160.60">
    <property type="entry name" value="Classic Zinc Finger"/>
    <property type="match status" value="3"/>
</dbReference>